<dbReference type="Gene3D" id="3.30.110.120">
    <property type="match status" value="1"/>
</dbReference>
<comment type="catalytic activity">
    <reaction evidence="7 8">
        <text>C-terminal L-cysteinyl-[HypE protein] + carbamoyl phosphate + ATP + H2O = C-terminal S-carboxamide-L-cysteinyl-[HypE protein] + AMP + phosphate + diphosphate + H(+)</text>
        <dbReference type="Rhea" id="RHEA:55636"/>
        <dbReference type="Rhea" id="RHEA-COMP:14247"/>
        <dbReference type="Rhea" id="RHEA-COMP:14392"/>
        <dbReference type="ChEBI" id="CHEBI:15377"/>
        <dbReference type="ChEBI" id="CHEBI:15378"/>
        <dbReference type="ChEBI" id="CHEBI:30616"/>
        <dbReference type="ChEBI" id="CHEBI:33019"/>
        <dbReference type="ChEBI" id="CHEBI:43474"/>
        <dbReference type="ChEBI" id="CHEBI:58228"/>
        <dbReference type="ChEBI" id="CHEBI:76913"/>
        <dbReference type="ChEBI" id="CHEBI:139126"/>
        <dbReference type="ChEBI" id="CHEBI:456215"/>
    </reaction>
</comment>
<organism evidence="12 13">
    <name type="scientific">Sphaerotilus uruguayifluvii</name>
    <dbReference type="NCBI Taxonomy" id="2735897"/>
    <lineage>
        <taxon>Bacteria</taxon>
        <taxon>Pseudomonadati</taxon>
        <taxon>Pseudomonadota</taxon>
        <taxon>Betaproteobacteria</taxon>
        <taxon>Burkholderiales</taxon>
        <taxon>Sphaerotilaceae</taxon>
        <taxon>Sphaerotilus</taxon>
    </lineage>
</organism>
<evidence type="ECO:0000256" key="5">
    <source>
        <dbReference type="ARBA" id="ARBA00022771"/>
    </source>
</evidence>
<dbReference type="PANTHER" id="PTHR42959">
    <property type="entry name" value="CARBAMOYLTRANSFERASE"/>
    <property type="match status" value="1"/>
</dbReference>
<keyword evidence="9" id="KW-0378">Hydrolase</keyword>
<sequence length="807" mass="85076">MTRRVHLHLDGAVQGVGMRPLCARLAACHRLGGWVRNDERGLQAEIQGPAAQVEAFLQALRQDPPPLARVRRWWQHDLAPLDTPEAGVFRILASEAGGPPGTGLPPDAAPCARCLDELFDPADRRHRHAFINCTHCGPRFTVTRALPYDRAQTSLADFPLCAACAAEYADPDDRRHHAQPIACPDCGPRLALWQPDGTVRSSDDPVQDAAACIAAGGIVALKGAGGYHLVCDARQDAPLARLRAAKRRQGKPFALMVGHLASAARWVEIDDPAAQALLASPAAPVLLLRCRPGVAEAHPQIAPELSDWGLMLPPTPLHALLLHALRGRPTHPGWREEADDTLLVVTSANPGGEPLVIDEVDALARLGDLADLLLVHDRAIVGRLDDSVRRWMGRDARGQVHAPFVRRARGHVPDPVELDGVDEDAPPVLAFGGHLKNTVCVTRGRQAFLSPHVGDLGSAASRAAMLDAADRLCRFLAVRPALVAHDLHPDYFSTLQARAQAEALGVPALAVQHHHAHAAAVCAEHAGGLARPALALVLDGSGLGEDGSAWGGELLRLDGARMLRLGHLPTLALPGGDRAAREPWRLGAAVLAALGRGDEIAARHAGEPAARALATLIARGTNCPPTSSAGRLFDAAASLIAGIHHARHEGDAAMRLEALAAQAPAAVEPWPEAWSLDEQGRLRWPGLWARLAEAGDRTGPDGPALAAARFHATLAEALAGWTIAQARREGLQRVALGGGCLINRRLRDGLANALGAAGLEVLEARQAPPGDGGLALGQAAVALARLGAMPAALRSSLLSNPTTFAET</sequence>
<dbReference type="EC" id="6.2.-.-" evidence="8"/>
<evidence type="ECO:0000259" key="11">
    <source>
        <dbReference type="PROSITE" id="PS51163"/>
    </source>
</evidence>
<dbReference type="InterPro" id="IPR017968">
    <property type="entry name" value="Acylphosphatase_CS"/>
</dbReference>
<evidence type="ECO:0000256" key="2">
    <source>
        <dbReference type="ARBA" id="ARBA00008097"/>
    </source>
</evidence>
<dbReference type="Gene3D" id="3.30.420.40">
    <property type="match status" value="1"/>
</dbReference>
<dbReference type="SUPFAM" id="SSF54975">
    <property type="entry name" value="Acylphosphatase/BLUF domain-like"/>
    <property type="match status" value="1"/>
</dbReference>
<evidence type="ECO:0000313" key="12">
    <source>
        <dbReference type="EMBL" id="NRT58548.1"/>
    </source>
</evidence>
<evidence type="ECO:0000256" key="1">
    <source>
        <dbReference type="ARBA" id="ARBA00004711"/>
    </source>
</evidence>
<dbReference type="Pfam" id="PF17788">
    <property type="entry name" value="HypF_C"/>
    <property type="match status" value="1"/>
</dbReference>
<dbReference type="RefSeq" id="WP_353621755.1">
    <property type="nucleotide sequence ID" value="NZ_JABSNM010000032.1"/>
</dbReference>
<comment type="function">
    <text evidence="8">Involved in the maturation of [NiFe] hydrogenases. Along with HypE, it catalyzes the synthesis of the CN ligands of the active site iron of [NiFe]-hydrogenases. HypF functions as a carbamoyl transferase using carbamoylphosphate as a substrate and transferring the carboxamido moiety in an ATP-dependent reaction to the thiolate of the C-terminal cysteine of HypE yielding a protein-S-carboxamide.</text>
</comment>
<dbReference type="InterPro" id="IPR017945">
    <property type="entry name" value="DHBP_synth_RibB-like_a/b_dom"/>
</dbReference>
<evidence type="ECO:0000256" key="4">
    <source>
        <dbReference type="ARBA" id="ARBA00022723"/>
    </source>
</evidence>
<dbReference type="InterPro" id="IPR036046">
    <property type="entry name" value="Acylphosphatase-like_dom_sf"/>
</dbReference>
<keyword evidence="5" id="KW-0863">Zinc-finger</keyword>
<dbReference type="InterPro" id="IPR006070">
    <property type="entry name" value="Sua5-like_dom"/>
</dbReference>
<dbReference type="InterPro" id="IPR004421">
    <property type="entry name" value="Carbamoyltransferase_HypF"/>
</dbReference>
<dbReference type="Pfam" id="PF00708">
    <property type="entry name" value="Acylphosphatase"/>
    <property type="match status" value="1"/>
</dbReference>
<dbReference type="NCBIfam" id="TIGR00143">
    <property type="entry name" value="hypF"/>
    <property type="match status" value="1"/>
</dbReference>
<dbReference type="Gene3D" id="3.90.870.50">
    <property type="match status" value="1"/>
</dbReference>
<keyword evidence="3" id="KW-0436">Ligase</keyword>
<dbReference type="Proteomes" id="UP001516061">
    <property type="component" value="Unassembled WGS sequence"/>
</dbReference>
<protein>
    <recommendedName>
        <fullName evidence="8">Carbamoyltransferase HypF</fullName>
        <ecNumber evidence="8">6.2.-.-</ecNumber>
    </recommendedName>
</protein>
<dbReference type="Gene3D" id="3.30.420.360">
    <property type="match status" value="1"/>
</dbReference>
<feature type="domain" description="Acylphosphatase-like" evidence="10">
    <location>
        <begin position="4"/>
        <end position="93"/>
    </location>
</feature>
<feature type="domain" description="YrdC-like" evidence="11">
    <location>
        <begin position="203"/>
        <end position="410"/>
    </location>
</feature>
<dbReference type="Pfam" id="PF01300">
    <property type="entry name" value="Sua5_yciO_yrdC"/>
    <property type="match status" value="1"/>
</dbReference>
<dbReference type="PROSITE" id="PS51163">
    <property type="entry name" value="YRDC"/>
    <property type="match status" value="1"/>
</dbReference>
<evidence type="ECO:0000256" key="9">
    <source>
        <dbReference type="PROSITE-ProRule" id="PRU00520"/>
    </source>
</evidence>
<evidence type="ECO:0000256" key="7">
    <source>
        <dbReference type="ARBA" id="ARBA00048220"/>
    </source>
</evidence>
<dbReference type="EMBL" id="JABSNM010000032">
    <property type="protein sequence ID" value="NRT58548.1"/>
    <property type="molecule type" value="Genomic_DNA"/>
</dbReference>
<keyword evidence="13" id="KW-1185">Reference proteome</keyword>
<comment type="pathway">
    <text evidence="1 8">Protein modification; [NiFe] hydrogenase maturation.</text>
</comment>
<evidence type="ECO:0000256" key="8">
    <source>
        <dbReference type="PIRNR" id="PIRNR006256"/>
    </source>
</evidence>
<comment type="caution">
    <text evidence="12">The sequence shown here is derived from an EMBL/GenBank/DDBJ whole genome shotgun (WGS) entry which is preliminary data.</text>
</comment>
<keyword evidence="4" id="KW-0479">Metal-binding</keyword>
<dbReference type="PIRSF" id="PIRSF006256">
    <property type="entry name" value="CMPcnvr_hdrg_mat"/>
    <property type="match status" value="1"/>
</dbReference>
<dbReference type="InterPro" id="IPR011125">
    <property type="entry name" value="Znf_HypF"/>
</dbReference>
<dbReference type="PROSITE" id="PS00150">
    <property type="entry name" value="ACYLPHOSPHATASE_1"/>
    <property type="match status" value="1"/>
</dbReference>
<accession>A0ABX2G891</accession>
<dbReference type="SUPFAM" id="SSF55821">
    <property type="entry name" value="YrdC/RibB"/>
    <property type="match status" value="1"/>
</dbReference>
<dbReference type="Pfam" id="PF07503">
    <property type="entry name" value="zf-HYPF"/>
    <property type="match status" value="2"/>
</dbReference>
<dbReference type="InterPro" id="IPR001792">
    <property type="entry name" value="Acylphosphatase-like_dom"/>
</dbReference>
<feature type="active site" evidence="9">
    <location>
        <position position="19"/>
    </location>
</feature>
<evidence type="ECO:0000256" key="6">
    <source>
        <dbReference type="ARBA" id="ARBA00022833"/>
    </source>
</evidence>
<reference evidence="12 13" key="1">
    <citation type="submission" date="2020-05" db="EMBL/GenBank/DDBJ databases">
        <title>Genomic Encyclopedia of Type Strains, Phase IV (KMG-V): Genome sequencing to study the core and pangenomes of soil and plant-associated prokaryotes.</title>
        <authorList>
            <person name="Whitman W."/>
        </authorList>
    </citation>
    <scope>NUCLEOTIDE SEQUENCE [LARGE SCALE GENOMIC DNA]</scope>
    <source>
        <strain evidence="12 13">C29</strain>
    </source>
</reference>
<dbReference type="Pfam" id="PF22521">
    <property type="entry name" value="HypF_C_2"/>
    <property type="match status" value="1"/>
</dbReference>
<dbReference type="InterPro" id="IPR041440">
    <property type="entry name" value="HypF_C"/>
</dbReference>
<dbReference type="PROSITE" id="PS51160">
    <property type="entry name" value="ACYLPHOSPHATASE_3"/>
    <property type="match status" value="1"/>
</dbReference>
<dbReference type="InterPro" id="IPR051060">
    <property type="entry name" value="Carbamoyltrans_HypF-like"/>
</dbReference>
<evidence type="ECO:0000259" key="10">
    <source>
        <dbReference type="PROSITE" id="PS51160"/>
    </source>
</evidence>
<feature type="active site" evidence="9">
    <location>
        <position position="37"/>
    </location>
</feature>
<gene>
    <name evidence="12" type="ORF">HNQ01_004317</name>
</gene>
<keyword evidence="6" id="KW-0862">Zinc</keyword>
<dbReference type="InterPro" id="IPR055128">
    <property type="entry name" value="HypF_C_2"/>
</dbReference>
<dbReference type="PANTHER" id="PTHR42959:SF1">
    <property type="entry name" value="CARBAMOYLTRANSFERASE HYPF"/>
    <property type="match status" value="1"/>
</dbReference>
<comment type="catalytic activity">
    <reaction evidence="9">
        <text>an acyl phosphate + H2O = a carboxylate + phosphate + H(+)</text>
        <dbReference type="Rhea" id="RHEA:14965"/>
        <dbReference type="ChEBI" id="CHEBI:15377"/>
        <dbReference type="ChEBI" id="CHEBI:15378"/>
        <dbReference type="ChEBI" id="CHEBI:29067"/>
        <dbReference type="ChEBI" id="CHEBI:43474"/>
        <dbReference type="ChEBI" id="CHEBI:59918"/>
        <dbReference type="EC" id="3.6.1.7"/>
    </reaction>
</comment>
<comment type="similarity">
    <text evidence="2 8">Belongs to the carbamoyltransferase HypF family.</text>
</comment>
<name>A0ABX2G891_9BURK</name>
<evidence type="ECO:0000313" key="13">
    <source>
        <dbReference type="Proteomes" id="UP001516061"/>
    </source>
</evidence>
<evidence type="ECO:0000256" key="3">
    <source>
        <dbReference type="ARBA" id="ARBA00022598"/>
    </source>
</evidence>
<proteinExistence type="inferred from homology"/>